<proteinExistence type="predicted"/>
<dbReference type="Proteomes" id="UP000243217">
    <property type="component" value="Unassembled WGS sequence"/>
</dbReference>
<organism evidence="2 3">
    <name type="scientific">Thraustotheca clavata</name>
    <dbReference type="NCBI Taxonomy" id="74557"/>
    <lineage>
        <taxon>Eukaryota</taxon>
        <taxon>Sar</taxon>
        <taxon>Stramenopiles</taxon>
        <taxon>Oomycota</taxon>
        <taxon>Saprolegniomycetes</taxon>
        <taxon>Saprolegniales</taxon>
        <taxon>Achlyaceae</taxon>
        <taxon>Thraustotheca</taxon>
    </lineage>
</organism>
<dbReference type="AlphaFoldDB" id="A0A1V9Y4A6"/>
<comment type="caution">
    <text evidence="2">The sequence shown here is derived from an EMBL/GenBank/DDBJ whole genome shotgun (WGS) entry which is preliminary data.</text>
</comment>
<sequence>FNFNSCVELVQRLYVERCDLCHFDLLCILTFAMRRFSILKQPLQEQAKEAWESLRPSSWHPIATMEQSMHELKGFGRRKILKAMNNVPGIKAAVGEEDFFSDLPSDSKEVKSGEAMPFTTYSYSSAVVLDDDGNRIASIRRRYEDSSGRLKAFHSREIGDKNVTISWNRSNFDDKGNCETQCNHGTPEDFEKLWESTEFGQAVKELEKDKAPKTPSVTADEKVT</sequence>
<name>A0A1V9Y4A6_9STRA</name>
<protein>
    <submittedName>
        <fullName evidence="2">Uncharacterized protein</fullName>
    </submittedName>
</protein>
<gene>
    <name evidence="2" type="ORF">THRCLA_12015</name>
</gene>
<evidence type="ECO:0000256" key="1">
    <source>
        <dbReference type="SAM" id="MobiDB-lite"/>
    </source>
</evidence>
<feature type="region of interest" description="Disordered" evidence="1">
    <location>
        <begin position="205"/>
        <end position="224"/>
    </location>
</feature>
<reference evidence="2 3" key="1">
    <citation type="journal article" date="2014" name="Genome Biol. Evol.">
        <title>The secreted proteins of Achlya hypogyna and Thraustotheca clavata identify the ancestral oomycete secretome and reveal gene acquisitions by horizontal gene transfer.</title>
        <authorList>
            <person name="Misner I."/>
            <person name="Blouin N."/>
            <person name="Leonard G."/>
            <person name="Richards T.A."/>
            <person name="Lane C.E."/>
        </authorList>
    </citation>
    <scope>NUCLEOTIDE SEQUENCE [LARGE SCALE GENOMIC DNA]</scope>
    <source>
        <strain evidence="2 3">ATCC 34112</strain>
    </source>
</reference>
<accession>A0A1V9Y4A6</accession>
<evidence type="ECO:0000313" key="3">
    <source>
        <dbReference type="Proteomes" id="UP000243217"/>
    </source>
</evidence>
<evidence type="ECO:0000313" key="2">
    <source>
        <dbReference type="EMBL" id="OQR80508.1"/>
    </source>
</evidence>
<dbReference type="EMBL" id="JNBS01005223">
    <property type="protein sequence ID" value="OQR80508.1"/>
    <property type="molecule type" value="Genomic_DNA"/>
</dbReference>
<keyword evidence="3" id="KW-1185">Reference proteome</keyword>
<feature type="non-terminal residue" evidence="2">
    <location>
        <position position="1"/>
    </location>
</feature>
<dbReference type="OrthoDB" id="163343at2759"/>
<feature type="non-terminal residue" evidence="2">
    <location>
        <position position="224"/>
    </location>
</feature>